<dbReference type="InterPro" id="IPR043502">
    <property type="entry name" value="DNA/RNA_pol_sf"/>
</dbReference>
<accession>A0A0C2MFW7</accession>
<dbReference type="Proteomes" id="UP000031668">
    <property type="component" value="Unassembled WGS sequence"/>
</dbReference>
<comment type="caution">
    <text evidence="1">The sequence shown here is derived from an EMBL/GenBank/DDBJ whole genome shotgun (WGS) entry which is preliminary data.</text>
</comment>
<proteinExistence type="predicted"/>
<protein>
    <submittedName>
        <fullName evidence="1">Uncharacterized protein</fullName>
    </submittedName>
</protein>
<dbReference type="AlphaFoldDB" id="A0A0C2MFW7"/>
<dbReference type="OrthoDB" id="10058156at2759"/>
<sequence length="361" mass="42137">MEVKQKQTFDKNKKLREFKSGQKIFVKNEINQGNRPAIIVDGRRVMRKHSDQIKERIEREPEEIHDLECENYDRKIVQQFLQPLDYRLPYALKQDILISNMYQDPAQQKNKGGRCYDLRCTSNRLLLLLTYSVQTVELTVFVTPGNDIPLLGRYWMEDLGMESQSSQINALDTTYNDSMIKIISKYMSRRYNSLKMQCHMFTNLGFPVFYQKKSGIRTKGLVKESVLEYVDPSTICLNWASPAVNVLKPDGQYAFVVILDNAPVIFQRFMESAIQDIPGVSDFLDDNIISGKDVDQNLERVEKVLQRLIHRNIQNKTKKGKFLTDIVKNWQYLIDKEGIHPYQENLKPFKILAKPDKLQEA</sequence>
<dbReference type="InterPro" id="IPR050951">
    <property type="entry name" value="Retrovirus_Pol_polyprotein"/>
</dbReference>
<dbReference type="EMBL" id="JWZT01005556">
    <property type="protein sequence ID" value="KII60591.1"/>
    <property type="molecule type" value="Genomic_DNA"/>
</dbReference>
<dbReference type="PANTHER" id="PTHR37984:SF5">
    <property type="entry name" value="PROTEIN NYNRIN-LIKE"/>
    <property type="match status" value="1"/>
</dbReference>
<dbReference type="InterPro" id="IPR043128">
    <property type="entry name" value="Rev_trsase/Diguanyl_cyclase"/>
</dbReference>
<gene>
    <name evidence="1" type="ORF">RF11_07351</name>
</gene>
<evidence type="ECO:0000313" key="1">
    <source>
        <dbReference type="EMBL" id="KII60591.1"/>
    </source>
</evidence>
<dbReference type="SUPFAM" id="SSF56672">
    <property type="entry name" value="DNA/RNA polymerases"/>
    <property type="match status" value="1"/>
</dbReference>
<dbReference type="PANTHER" id="PTHR37984">
    <property type="entry name" value="PROTEIN CBG26694"/>
    <property type="match status" value="1"/>
</dbReference>
<keyword evidence="2" id="KW-1185">Reference proteome</keyword>
<organism evidence="1 2">
    <name type="scientific">Thelohanellus kitauei</name>
    <name type="common">Myxosporean</name>
    <dbReference type="NCBI Taxonomy" id="669202"/>
    <lineage>
        <taxon>Eukaryota</taxon>
        <taxon>Metazoa</taxon>
        <taxon>Cnidaria</taxon>
        <taxon>Myxozoa</taxon>
        <taxon>Myxosporea</taxon>
        <taxon>Bivalvulida</taxon>
        <taxon>Platysporina</taxon>
        <taxon>Myxobolidae</taxon>
        <taxon>Thelohanellus</taxon>
    </lineage>
</organism>
<dbReference type="Gene3D" id="3.30.70.270">
    <property type="match status" value="1"/>
</dbReference>
<name>A0A0C2MFW7_THEKT</name>
<evidence type="ECO:0000313" key="2">
    <source>
        <dbReference type="Proteomes" id="UP000031668"/>
    </source>
</evidence>
<reference evidence="1 2" key="1">
    <citation type="journal article" date="2014" name="Genome Biol. Evol.">
        <title>The genome of the myxosporean Thelohanellus kitauei shows adaptations to nutrient acquisition within its fish host.</title>
        <authorList>
            <person name="Yang Y."/>
            <person name="Xiong J."/>
            <person name="Zhou Z."/>
            <person name="Huo F."/>
            <person name="Miao W."/>
            <person name="Ran C."/>
            <person name="Liu Y."/>
            <person name="Zhang J."/>
            <person name="Feng J."/>
            <person name="Wang M."/>
            <person name="Wang M."/>
            <person name="Wang L."/>
            <person name="Yao B."/>
        </authorList>
    </citation>
    <scope>NUCLEOTIDE SEQUENCE [LARGE SCALE GENOMIC DNA]</scope>
    <source>
        <strain evidence="1">Wuqing</strain>
    </source>
</reference>